<feature type="transmembrane region" description="Helical" evidence="5">
    <location>
        <begin position="50"/>
        <end position="72"/>
    </location>
</feature>
<evidence type="ECO:0000256" key="3">
    <source>
        <dbReference type="ARBA" id="ARBA00022989"/>
    </source>
</evidence>
<evidence type="ECO:0000256" key="1">
    <source>
        <dbReference type="ARBA" id="ARBA00004141"/>
    </source>
</evidence>
<dbReference type="InterPro" id="IPR036259">
    <property type="entry name" value="MFS_trans_sf"/>
</dbReference>
<dbReference type="PROSITE" id="PS50850">
    <property type="entry name" value="MFS"/>
    <property type="match status" value="1"/>
</dbReference>
<dbReference type="EMBL" id="LT629690">
    <property type="protein sequence ID" value="SDF43460.1"/>
    <property type="molecule type" value="Genomic_DNA"/>
</dbReference>
<dbReference type="OrthoDB" id="9794076at2"/>
<feature type="transmembrane region" description="Helical" evidence="5">
    <location>
        <begin position="218"/>
        <end position="235"/>
    </location>
</feature>
<keyword evidence="2 5" id="KW-0812">Transmembrane</keyword>
<evidence type="ECO:0000256" key="2">
    <source>
        <dbReference type="ARBA" id="ARBA00022692"/>
    </source>
</evidence>
<comment type="subcellular location">
    <subcellularLocation>
        <location evidence="1">Membrane</location>
        <topology evidence="1">Multi-pass membrane protein</topology>
    </subcellularLocation>
</comment>
<organism evidence="7 8">
    <name type="scientific">Terriglobus roseus</name>
    <dbReference type="NCBI Taxonomy" id="392734"/>
    <lineage>
        <taxon>Bacteria</taxon>
        <taxon>Pseudomonadati</taxon>
        <taxon>Acidobacteriota</taxon>
        <taxon>Terriglobia</taxon>
        <taxon>Terriglobales</taxon>
        <taxon>Acidobacteriaceae</taxon>
        <taxon>Terriglobus</taxon>
    </lineage>
</organism>
<keyword evidence="8" id="KW-1185">Reference proteome</keyword>
<feature type="transmembrane region" description="Helical" evidence="5">
    <location>
        <begin position="288"/>
        <end position="307"/>
    </location>
</feature>
<feature type="transmembrane region" description="Helical" evidence="5">
    <location>
        <begin position="255"/>
        <end position="276"/>
    </location>
</feature>
<protein>
    <submittedName>
        <fullName evidence="7">MFS transporter, ACS family, hexuronate transporter</fullName>
    </submittedName>
</protein>
<gene>
    <name evidence="7" type="ORF">SAMN05444167_2396</name>
</gene>
<sequence>MEKQDSRMSARQWQLVVWLFLIALVNYFDRQSLSVVAPRMQALLHLNDQGYAHIVSLFLFASAIAYGISGFISDRLGTRRSMALFVGWWSLAEAATAFVHTAWLLGLARFCLGLGEPGLWVAAPKAVGETFDEKRRPLVISIYTMGATVGAIVALPIITAVTTHLPWRSIFLMDGVAGLLLVPVWFWIYRSNEGAASQQPAKASAMAVLRRSATWKLLIARSITDPVWYFLLFWFPKYLLSARHLPLGSVAKVGWIVYAGGGLGTLMGGLISGHLIRSGLRPGLAYRRIMLVAACIVPLSPLAAFVPGTLSSILIAALIAFAHMGWLATLTAVLVDLYSQQQLGKAAGLIAMGSGFGGMLSSEAVGYLVMHGGYTPVFCLMAILHPIAITLLWPVYTSREEGHLPQQLEVATEVPS</sequence>
<dbReference type="RefSeq" id="WP_156785109.1">
    <property type="nucleotide sequence ID" value="NZ_LT629690.1"/>
</dbReference>
<dbReference type="Pfam" id="PF07690">
    <property type="entry name" value="MFS_1"/>
    <property type="match status" value="1"/>
</dbReference>
<dbReference type="GO" id="GO:0016020">
    <property type="term" value="C:membrane"/>
    <property type="evidence" value="ECO:0007669"/>
    <property type="project" value="UniProtKB-SubCell"/>
</dbReference>
<proteinExistence type="predicted"/>
<feature type="transmembrane region" description="Helical" evidence="5">
    <location>
        <begin position="313"/>
        <end position="335"/>
    </location>
</feature>
<name>A0A1G7L2Z4_9BACT</name>
<dbReference type="InterPro" id="IPR011701">
    <property type="entry name" value="MFS"/>
</dbReference>
<dbReference type="InterPro" id="IPR050382">
    <property type="entry name" value="MFS_Na/Anion_cotransporter"/>
</dbReference>
<feature type="domain" description="Major facilitator superfamily (MFS) profile" evidence="6">
    <location>
        <begin position="15"/>
        <end position="400"/>
    </location>
</feature>
<dbReference type="Proteomes" id="UP000182427">
    <property type="component" value="Chromosome I"/>
</dbReference>
<feature type="transmembrane region" description="Helical" evidence="5">
    <location>
        <begin position="347"/>
        <end position="369"/>
    </location>
</feature>
<evidence type="ECO:0000256" key="4">
    <source>
        <dbReference type="ARBA" id="ARBA00023136"/>
    </source>
</evidence>
<evidence type="ECO:0000256" key="5">
    <source>
        <dbReference type="SAM" id="Phobius"/>
    </source>
</evidence>
<evidence type="ECO:0000313" key="8">
    <source>
        <dbReference type="Proteomes" id="UP000182427"/>
    </source>
</evidence>
<reference evidence="7 8" key="1">
    <citation type="submission" date="2016-10" db="EMBL/GenBank/DDBJ databases">
        <authorList>
            <person name="de Groot N.N."/>
        </authorList>
    </citation>
    <scope>NUCLEOTIDE SEQUENCE [LARGE SCALE GENOMIC DNA]</scope>
    <source>
        <strain evidence="7 8">GAS232</strain>
    </source>
</reference>
<feature type="transmembrane region" description="Helical" evidence="5">
    <location>
        <begin position="138"/>
        <end position="158"/>
    </location>
</feature>
<dbReference type="Gene3D" id="1.20.1250.20">
    <property type="entry name" value="MFS general substrate transporter like domains"/>
    <property type="match status" value="2"/>
</dbReference>
<feature type="transmembrane region" description="Helical" evidence="5">
    <location>
        <begin position="170"/>
        <end position="189"/>
    </location>
</feature>
<evidence type="ECO:0000313" key="7">
    <source>
        <dbReference type="EMBL" id="SDF43460.1"/>
    </source>
</evidence>
<evidence type="ECO:0000259" key="6">
    <source>
        <dbReference type="PROSITE" id="PS50850"/>
    </source>
</evidence>
<dbReference type="AlphaFoldDB" id="A0A1G7L2Z4"/>
<keyword evidence="3 5" id="KW-1133">Transmembrane helix</keyword>
<accession>A0A1G7L2Z4</accession>
<keyword evidence="4 5" id="KW-0472">Membrane</keyword>
<dbReference type="SUPFAM" id="SSF103473">
    <property type="entry name" value="MFS general substrate transporter"/>
    <property type="match status" value="1"/>
</dbReference>
<dbReference type="PANTHER" id="PTHR11662">
    <property type="entry name" value="SOLUTE CARRIER FAMILY 17"/>
    <property type="match status" value="1"/>
</dbReference>
<dbReference type="InterPro" id="IPR020846">
    <property type="entry name" value="MFS_dom"/>
</dbReference>
<feature type="transmembrane region" description="Helical" evidence="5">
    <location>
        <begin position="375"/>
        <end position="396"/>
    </location>
</feature>
<dbReference type="PANTHER" id="PTHR11662:SF285">
    <property type="entry name" value="HEXURONATE TRANSPORTER"/>
    <property type="match status" value="1"/>
</dbReference>
<dbReference type="GO" id="GO:0015134">
    <property type="term" value="F:hexuronate transmembrane transporter activity"/>
    <property type="evidence" value="ECO:0007669"/>
    <property type="project" value="TreeGrafter"/>
</dbReference>